<dbReference type="GO" id="GO:0004803">
    <property type="term" value="F:transposase activity"/>
    <property type="evidence" value="ECO:0007669"/>
    <property type="project" value="InterPro"/>
</dbReference>
<dbReference type="EMBL" id="CP014864">
    <property type="protein sequence ID" value="AMX03077.1"/>
    <property type="molecule type" value="Genomic_DNA"/>
</dbReference>
<dbReference type="RefSeq" id="WP_067154576.1">
    <property type="nucleotide sequence ID" value="NZ_JAPHQB010000013.1"/>
</dbReference>
<dbReference type="Proteomes" id="UP000076077">
    <property type="component" value="Chromosome"/>
</dbReference>
<dbReference type="GO" id="GO:0003677">
    <property type="term" value="F:DNA binding"/>
    <property type="evidence" value="ECO:0007669"/>
    <property type="project" value="InterPro"/>
</dbReference>
<gene>
    <name evidence="1" type="ORF">A3224_11320</name>
</gene>
<organism evidence="1 2">
    <name type="scientific">Microbulbifer thermotolerans</name>
    <dbReference type="NCBI Taxonomy" id="252514"/>
    <lineage>
        <taxon>Bacteria</taxon>
        <taxon>Pseudomonadati</taxon>
        <taxon>Pseudomonadota</taxon>
        <taxon>Gammaproteobacteria</taxon>
        <taxon>Cellvibrionales</taxon>
        <taxon>Microbulbiferaceae</taxon>
        <taxon>Microbulbifer</taxon>
    </lineage>
</organism>
<dbReference type="STRING" id="252514.A3224_11320"/>
<proteinExistence type="predicted"/>
<evidence type="ECO:0008006" key="3">
    <source>
        <dbReference type="Google" id="ProtNLM"/>
    </source>
</evidence>
<dbReference type="Gene3D" id="3.30.70.1290">
    <property type="entry name" value="Transposase IS200-like"/>
    <property type="match status" value="1"/>
</dbReference>
<keyword evidence="2" id="KW-1185">Reference proteome</keyword>
<accession>A0A143HNK6</accession>
<evidence type="ECO:0000313" key="1">
    <source>
        <dbReference type="EMBL" id="AMX03077.1"/>
    </source>
</evidence>
<reference evidence="2" key="1">
    <citation type="submission" date="2016-03" db="EMBL/GenBank/DDBJ databases">
        <authorList>
            <person name="Lee Y.-S."/>
            <person name="Choi Y.-L."/>
        </authorList>
    </citation>
    <scope>NUCLEOTIDE SEQUENCE [LARGE SCALE GENOMIC DNA]</scope>
    <source>
        <strain evidence="2">DAU221</strain>
    </source>
</reference>
<dbReference type="InterPro" id="IPR036515">
    <property type="entry name" value="Transposase_17_sf"/>
</dbReference>
<protein>
    <recommendedName>
        <fullName evidence="3">Transposase</fullName>
    </recommendedName>
</protein>
<dbReference type="AlphaFoldDB" id="A0A143HNK6"/>
<sequence>MPRQARILLANMPHRIVQRAHNQKPVFLVDEDYQYCRDKLYIELNPVRAGMVRRPRSYKWPSYRA</sequence>
<dbReference type="GO" id="GO:0006313">
    <property type="term" value="P:DNA transposition"/>
    <property type="evidence" value="ECO:0007669"/>
    <property type="project" value="InterPro"/>
</dbReference>
<name>A0A143HNK6_MICTH</name>
<dbReference type="KEGG" id="mthd:A3224_11320"/>
<evidence type="ECO:0000313" key="2">
    <source>
        <dbReference type="Proteomes" id="UP000076077"/>
    </source>
</evidence>